<dbReference type="GO" id="GO:0005829">
    <property type="term" value="C:cytosol"/>
    <property type="evidence" value="ECO:0007669"/>
    <property type="project" value="TreeGrafter"/>
</dbReference>
<protein>
    <submittedName>
        <fullName evidence="1">UPF0246 protein</fullName>
    </submittedName>
</protein>
<dbReference type="EMBL" id="BJYK01000009">
    <property type="protein sequence ID" value="GEN81151.1"/>
    <property type="molecule type" value="Genomic_DNA"/>
</dbReference>
<organism evidence="1 2">
    <name type="scientific">Actinotalea fermentans</name>
    <dbReference type="NCBI Taxonomy" id="43671"/>
    <lineage>
        <taxon>Bacteria</taxon>
        <taxon>Bacillati</taxon>
        <taxon>Actinomycetota</taxon>
        <taxon>Actinomycetes</taxon>
        <taxon>Micrococcales</taxon>
        <taxon>Cellulomonadaceae</taxon>
        <taxon>Actinotalea</taxon>
    </lineage>
</organism>
<name>A0A511Z112_9CELL</name>
<comment type="caution">
    <text evidence="1">The sequence shown here is derived from an EMBL/GenBank/DDBJ whole genome shotgun (WGS) entry which is preliminary data.</text>
</comment>
<dbReference type="AlphaFoldDB" id="A0A511Z112"/>
<sequence length="258" mass="27499">MLILLPPSESKAAPARRGRPVDVGALSFPELAPTRERLLDALVATSAAPDALRRLFVGPSLADDVARNVRVRELPARPALGVYTGVLYDALDAATLSTAARRRAASRLVVVSGLWGALRPTDRIPPYRLNICSRLLGTPALEPLWRELLPGTLAAAARSRGVVVDCRSGAYQAAGMPAGLGDRTAVVRVLRDEAGRRSVVSHAAKHTRGLVARELLESGADPRTPAELAEVLALRWPVELTPPPRPGRAWTLDVVVPA</sequence>
<dbReference type="PANTHER" id="PTHR30283">
    <property type="entry name" value="PEROXIDE STRESS RESPONSE PROTEIN YAAA"/>
    <property type="match status" value="1"/>
</dbReference>
<gene>
    <name evidence="1" type="ORF">AFE02nite_28850</name>
</gene>
<dbReference type="RefSeq" id="WP_034246733.1">
    <property type="nucleotide sequence ID" value="NZ_BJYK01000009.1"/>
</dbReference>
<evidence type="ECO:0000313" key="1">
    <source>
        <dbReference type="EMBL" id="GEN81151.1"/>
    </source>
</evidence>
<proteinExistence type="predicted"/>
<dbReference type="InterPro" id="IPR005583">
    <property type="entry name" value="YaaA"/>
</dbReference>
<accession>A0A511Z112</accession>
<evidence type="ECO:0000313" key="2">
    <source>
        <dbReference type="Proteomes" id="UP000321484"/>
    </source>
</evidence>
<dbReference type="OrthoDB" id="3210767at2"/>
<dbReference type="GO" id="GO:0033194">
    <property type="term" value="P:response to hydroperoxide"/>
    <property type="evidence" value="ECO:0007669"/>
    <property type="project" value="TreeGrafter"/>
</dbReference>
<reference evidence="1 2" key="1">
    <citation type="submission" date="2019-07" db="EMBL/GenBank/DDBJ databases">
        <title>Whole genome shotgun sequence of Actinotalea fermentans NBRC 105374.</title>
        <authorList>
            <person name="Hosoyama A."/>
            <person name="Uohara A."/>
            <person name="Ohji S."/>
            <person name="Ichikawa N."/>
        </authorList>
    </citation>
    <scope>NUCLEOTIDE SEQUENCE [LARGE SCALE GENOMIC DNA]</scope>
    <source>
        <strain evidence="1 2">NBRC 105374</strain>
    </source>
</reference>
<dbReference type="PANTHER" id="PTHR30283:SF4">
    <property type="entry name" value="PEROXIDE STRESS RESISTANCE PROTEIN YAAA"/>
    <property type="match status" value="1"/>
</dbReference>
<keyword evidence="2" id="KW-1185">Reference proteome</keyword>
<dbReference type="Proteomes" id="UP000321484">
    <property type="component" value="Unassembled WGS sequence"/>
</dbReference>
<dbReference type="Pfam" id="PF03883">
    <property type="entry name" value="H2O2_YaaD"/>
    <property type="match status" value="1"/>
</dbReference>